<dbReference type="GO" id="GO:0009116">
    <property type="term" value="P:nucleoside metabolic process"/>
    <property type="evidence" value="ECO:0007669"/>
    <property type="project" value="InterPro"/>
</dbReference>
<dbReference type="PANTHER" id="PTHR11904">
    <property type="entry name" value="METHYLTHIOADENOSINE/PURINE NUCLEOSIDE PHOSPHORYLASE"/>
    <property type="match status" value="1"/>
</dbReference>
<evidence type="ECO:0000256" key="3">
    <source>
        <dbReference type="ARBA" id="ARBA00011233"/>
    </source>
</evidence>
<feature type="domain" description="Nucleoside phosphorylase" evidence="10">
    <location>
        <begin position="26"/>
        <end position="267"/>
    </location>
</feature>
<evidence type="ECO:0000259" key="10">
    <source>
        <dbReference type="Pfam" id="PF01048"/>
    </source>
</evidence>
<dbReference type="Gene3D" id="3.40.50.1580">
    <property type="entry name" value="Nucleoside phosphorylase domain"/>
    <property type="match status" value="1"/>
</dbReference>
<comment type="subunit">
    <text evidence="3">Homotrimer.</text>
</comment>
<evidence type="ECO:0000256" key="4">
    <source>
        <dbReference type="ARBA" id="ARBA00011886"/>
    </source>
</evidence>
<evidence type="ECO:0000256" key="1">
    <source>
        <dbReference type="ARBA" id="ARBA00005058"/>
    </source>
</evidence>
<accession>A0A1H5ZXX0</accession>
<evidence type="ECO:0000256" key="2">
    <source>
        <dbReference type="ARBA" id="ARBA00006751"/>
    </source>
</evidence>
<reference evidence="11 12" key="1">
    <citation type="submission" date="2016-10" db="EMBL/GenBank/DDBJ databases">
        <authorList>
            <person name="de Groot N.N."/>
        </authorList>
    </citation>
    <scope>NUCLEOTIDE SEQUENCE [LARGE SCALE GENOMIC DNA]</scope>
    <source>
        <strain evidence="11 12">DSM 26656</strain>
    </source>
</reference>
<dbReference type="CDD" id="cd09009">
    <property type="entry name" value="PNP-EcPNPII_like"/>
    <property type="match status" value="1"/>
</dbReference>
<keyword evidence="12" id="KW-1185">Reference proteome</keyword>
<evidence type="ECO:0000313" key="12">
    <source>
        <dbReference type="Proteomes" id="UP000236743"/>
    </source>
</evidence>
<evidence type="ECO:0000313" key="11">
    <source>
        <dbReference type="EMBL" id="SEG40992.1"/>
    </source>
</evidence>
<evidence type="ECO:0000256" key="5">
    <source>
        <dbReference type="ARBA" id="ARBA00013834"/>
    </source>
</evidence>
<keyword evidence="7 9" id="KW-0808">Transferase</keyword>
<dbReference type="RefSeq" id="WP_200828013.1">
    <property type="nucleotide sequence ID" value="NZ_FNUY01000005.1"/>
</dbReference>
<evidence type="ECO:0000256" key="6">
    <source>
        <dbReference type="ARBA" id="ARBA00022676"/>
    </source>
</evidence>
<dbReference type="PIRSF" id="PIRSF000477">
    <property type="entry name" value="PurNPase"/>
    <property type="match status" value="1"/>
</dbReference>
<dbReference type="NCBIfam" id="NF006054">
    <property type="entry name" value="PRK08202.1"/>
    <property type="match status" value="1"/>
</dbReference>
<protein>
    <recommendedName>
        <fullName evidence="5 9">Purine nucleoside phosphorylase</fullName>
        <ecNumber evidence="4 9">2.4.2.1</ecNumber>
    </recommendedName>
    <alternativeName>
        <fullName evidence="8 9">Inosine-guanosine phosphorylase</fullName>
    </alternativeName>
</protein>
<dbReference type="InterPro" id="IPR000845">
    <property type="entry name" value="Nucleoside_phosphorylase_d"/>
</dbReference>
<dbReference type="AlphaFoldDB" id="A0A1H5ZXX0"/>
<dbReference type="InterPro" id="IPR035994">
    <property type="entry name" value="Nucleoside_phosphorylase_sf"/>
</dbReference>
<dbReference type="GO" id="GO:0004731">
    <property type="term" value="F:purine-nucleoside phosphorylase activity"/>
    <property type="evidence" value="ECO:0007669"/>
    <property type="project" value="UniProtKB-EC"/>
</dbReference>
<evidence type="ECO:0000256" key="8">
    <source>
        <dbReference type="ARBA" id="ARBA00031036"/>
    </source>
</evidence>
<sequence length="270" mass="28196">MAIDPVIDEAAATLIARGIDGPIDCAIVLGTGLGRTVDELQDAVTVPFADIAGFPEGGVSGHARQISYGSLYGKKVLIFEGRAHYYESGDPAVMRVPLGLLTAFGSPPLILTNAAGSLTPGLRPGSLAVITDHINLNGLNPLIGDTGDGRFVPMVDAYDPHLRMRLKKAAASSGTNLGEGVYMWFSGPSFETPAEIRMAKLLGADLVGMSTVPEVILARRFGIRVAGISIITNMGAGLHGGAPHHGETRDVAAMATSGLRRLLRAFLSEL</sequence>
<dbReference type="Pfam" id="PF01048">
    <property type="entry name" value="PNP_UDP_1"/>
    <property type="match status" value="1"/>
</dbReference>
<dbReference type="UniPathway" id="UPA00606"/>
<dbReference type="InterPro" id="IPR011269">
    <property type="entry name" value="PUNP"/>
</dbReference>
<comment type="similarity">
    <text evidence="2 9">Belongs to the PNP/MTAP phosphorylase family.</text>
</comment>
<name>A0A1H5ZXX0_9HYPH</name>
<proteinExistence type="inferred from homology"/>
<dbReference type="SUPFAM" id="SSF53167">
    <property type="entry name" value="Purine and uridine phosphorylases"/>
    <property type="match status" value="1"/>
</dbReference>
<dbReference type="GO" id="GO:0005737">
    <property type="term" value="C:cytoplasm"/>
    <property type="evidence" value="ECO:0007669"/>
    <property type="project" value="TreeGrafter"/>
</dbReference>
<dbReference type="PANTHER" id="PTHR11904:SF9">
    <property type="entry name" value="PURINE NUCLEOSIDE PHOSPHORYLASE-RELATED"/>
    <property type="match status" value="1"/>
</dbReference>
<keyword evidence="6 9" id="KW-0328">Glycosyltransferase</keyword>
<dbReference type="NCBIfam" id="TIGR01698">
    <property type="entry name" value="PUNP"/>
    <property type="match status" value="1"/>
</dbReference>
<dbReference type="NCBIfam" id="TIGR01697">
    <property type="entry name" value="PNPH-PUNA-XAPA"/>
    <property type="match status" value="1"/>
</dbReference>
<comment type="function">
    <text evidence="9">The purine nucleoside phosphorylases catalyze the phosphorolytic breakdown of the N-glycosidic bond in the beta-(deoxy)ribonucleoside molecules, with the formation of the corresponding free purine bases and pentose-1-phosphate.</text>
</comment>
<gene>
    <name evidence="11" type="ORF">SAMN04488115_10574</name>
</gene>
<comment type="pathway">
    <text evidence="1 9">Purine metabolism; purine nucleoside salvage.</text>
</comment>
<dbReference type="EC" id="2.4.2.1" evidence="4 9"/>
<evidence type="ECO:0000256" key="7">
    <source>
        <dbReference type="ARBA" id="ARBA00022679"/>
    </source>
</evidence>
<dbReference type="Proteomes" id="UP000236743">
    <property type="component" value="Unassembled WGS sequence"/>
</dbReference>
<evidence type="ECO:0000256" key="9">
    <source>
        <dbReference type="PIRNR" id="PIRNR000477"/>
    </source>
</evidence>
<organism evidence="11 12">
    <name type="scientific">Bosea lathyri</name>
    <dbReference type="NCBI Taxonomy" id="1036778"/>
    <lineage>
        <taxon>Bacteria</taxon>
        <taxon>Pseudomonadati</taxon>
        <taxon>Pseudomonadota</taxon>
        <taxon>Alphaproteobacteria</taxon>
        <taxon>Hyphomicrobiales</taxon>
        <taxon>Boseaceae</taxon>
        <taxon>Bosea</taxon>
    </lineage>
</organism>
<dbReference type="InterPro" id="IPR011268">
    <property type="entry name" value="Purine_phosphorylase"/>
</dbReference>
<dbReference type="EMBL" id="FNUY01000005">
    <property type="protein sequence ID" value="SEG40992.1"/>
    <property type="molecule type" value="Genomic_DNA"/>
</dbReference>